<organism evidence="2 3">
    <name type="scientific">Phrynosoma platyrhinos</name>
    <name type="common">Desert horned lizard</name>
    <dbReference type="NCBI Taxonomy" id="52577"/>
    <lineage>
        <taxon>Eukaryota</taxon>
        <taxon>Metazoa</taxon>
        <taxon>Chordata</taxon>
        <taxon>Craniata</taxon>
        <taxon>Vertebrata</taxon>
        <taxon>Euteleostomi</taxon>
        <taxon>Lepidosauria</taxon>
        <taxon>Squamata</taxon>
        <taxon>Bifurcata</taxon>
        <taxon>Unidentata</taxon>
        <taxon>Episquamata</taxon>
        <taxon>Toxicofera</taxon>
        <taxon>Iguania</taxon>
        <taxon>Phrynosomatidae</taxon>
        <taxon>Phrynosomatinae</taxon>
        <taxon>Phrynosoma</taxon>
    </lineage>
</organism>
<evidence type="ECO:0000256" key="1">
    <source>
        <dbReference type="SAM" id="MobiDB-lite"/>
    </source>
</evidence>
<name>A0ABQ7T0D1_PHRPL</name>
<reference evidence="2 3" key="1">
    <citation type="journal article" date="2022" name="Gigascience">
        <title>A chromosome-level genome assembly and annotation of the desert horned lizard, Phrynosoma platyrhinos, provides insight into chromosomal rearrangements among reptiles.</title>
        <authorList>
            <person name="Koochekian N."/>
            <person name="Ascanio A."/>
            <person name="Farleigh K."/>
            <person name="Card D.C."/>
            <person name="Schield D.R."/>
            <person name="Castoe T.A."/>
            <person name="Jezkova T."/>
        </authorList>
    </citation>
    <scope>NUCLEOTIDE SEQUENCE [LARGE SCALE GENOMIC DNA]</scope>
    <source>
        <strain evidence="2">NK-2021</strain>
    </source>
</reference>
<protein>
    <submittedName>
        <fullName evidence="2">Uncharacterized protein</fullName>
    </submittedName>
</protein>
<dbReference type="Proteomes" id="UP000826234">
    <property type="component" value="Unassembled WGS sequence"/>
</dbReference>
<proteinExistence type="predicted"/>
<comment type="caution">
    <text evidence="2">The sequence shown here is derived from an EMBL/GenBank/DDBJ whole genome shotgun (WGS) entry which is preliminary data.</text>
</comment>
<keyword evidence="3" id="KW-1185">Reference proteome</keyword>
<evidence type="ECO:0000313" key="2">
    <source>
        <dbReference type="EMBL" id="KAH0623016.1"/>
    </source>
</evidence>
<gene>
    <name evidence="2" type="ORF">JD844_030901</name>
</gene>
<feature type="region of interest" description="Disordered" evidence="1">
    <location>
        <begin position="1"/>
        <end position="100"/>
    </location>
</feature>
<evidence type="ECO:0000313" key="3">
    <source>
        <dbReference type="Proteomes" id="UP000826234"/>
    </source>
</evidence>
<sequence length="100" mass="10549">MGGAEGAEPLGRPRPEARPRVRSGCGASPELRGGGGGWEGGGPARRAGTRASLRRSVGRSVRPPWSRGSSAAEWSECPRAGPRTHCHSQHPQHPQGPWEL</sequence>
<dbReference type="EMBL" id="JAIPUX010003283">
    <property type="protein sequence ID" value="KAH0623016.1"/>
    <property type="molecule type" value="Genomic_DNA"/>
</dbReference>
<accession>A0ABQ7T0D1</accession>
<feature type="compositionally biased region" description="Gly residues" evidence="1">
    <location>
        <begin position="32"/>
        <end position="43"/>
    </location>
</feature>